<gene>
    <name evidence="11" type="ORF">KTH89_24395</name>
</gene>
<comment type="similarity">
    <text evidence="2 9">Belongs to the peptidase M18 family.</text>
</comment>
<dbReference type="AlphaFoldDB" id="A0A949NGH8"/>
<dbReference type="PRINTS" id="PR00932">
    <property type="entry name" value="AMINO1PTASE"/>
</dbReference>
<evidence type="ECO:0000256" key="3">
    <source>
        <dbReference type="ARBA" id="ARBA00022438"/>
    </source>
</evidence>
<dbReference type="NCBIfam" id="NF002759">
    <property type="entry name" value="PRK02813.1"/>
    <property type="match status" value="1"/>
</dbReference>
<dbReference type="InterPro" id="IPR023358">
    <property type="entry name" value="Peptidase_M18_dom2"/>
</dbReference>
<dbReference type="GO" id="GO:0008270">
    <property type="term" value="F:zinc ion binding"/>
    <property type="evidence" value="ECO:0007669"/>
    <property type="project" value="InterPro"/>
</dbReference>
<dbReference type="EMBL" id="JAHQCW010000075">
    <property type="protein sequence ID" value="MBU9739681.1"/>
    <property type="molecule type" value="Genomic_DNA"/>
</dbReference>
<keyword evidence="8 9" id="KW-0482">Metalloprotease</keyword>
<dbReference type="SUPFAM" id="SSF53187">
    <property type="entry name" value="Zn-dependent exopeptidases"/>
    <property type="match status" value="1"/>
</dbReference>
<dbReference type="Proteomes" id="UP000712157">
    <property type="component" value="Unassembled WGS sequence"/>
</dbReference>
<evidence type="ECO:0000256" key="8">
    <source>
        <dbReference type="ARBA" id="ARBA00023049"/>
    </source>
</evidence>
<evidence type="ECO:0000256" key="5">
    <source>
        <dbReference type="ARBA" id="ARBA00022723"/>
    </source>
</evidence>
<dbReference type="CDD" id="cd05658">
    <property type="entry name" value="M18_DAP"/>
    <property type="match status" value="1"/>
</dbReference>
<name>A0A949NGH8_9FIRM</name>
<dbReference type="GO" id="GO:0004177">
    <property type="term" value="F:aminopeptidase activity"/>
    <property type="evidence" value="ECO:0007669"/>
    <property type="project" value="UniProtKB-KW"/>
</dbReference>
<evidence type="ECO:0000256" key="7">
    <source>
        <dbReference type="ARBA" id="ARBA00022833"/>
    </source>
</evidence>
<dbReference type="Pfam" id="PF02127">
    <property type="entry name" value="Peptidase_M18"/>
    <property type="match status" value="1"/>
</dbReference>
<dbReference type="PANTHER" id="PTHR28570">
    <property type="entry name" value="ASPARTYL AMINOPEPTIDASE"/>
    <property type="match status" value="1"/>
</dbReference>
<keyword evidence="7 9" id="KW-0862">Zinc</keyword>
<evidence type="ECO:0000256" key="1">
    <source>
        <dbReference type="ARBA" id="ARBA00001947"/>
    </source>
</evidence>
<organism evidence="11 12">
    <name type="scientific">Diplocloster agilis</name>
    <dbReference type="NCBI Taxonomy" id="2850323"/>
    <lineage>
        <taxon>Bacteria</taxon>
        <taxon>Bacillati</taxon>
        <taxon>Bacillota</taxon>
        <taxon>Clostridia</taxon>
        <taxon>Lachnospirales</taxon>
        <taxon>Lachnospiraceae</taxon>
        <taxon>Diplocloster</taxon>
    </lineage>
</organism>
<evidence type="ECO:0000256" key="4">
    <source>
        <dbReference type="ARBA" id="ARBA00022670"/>
    </source>
</evidence>
<sequence>MSTMEHAEKLLQLTETATSSFHTVEAAVRQLKDAGFTELDSRDDWGLSSQGKYYVVHHGSSLAAFTVGSEFTFREGFRIAAAHTDFPGLRLKPCPEMDDEGYARVNVEVYGGAILNTWLDRPLSMAGRVACRGEDAFHPAVRLIDVKRPVFTIPNLAIHLNKEINKGIELNKQTDMLPVAGMIGEKLNKEDFLIRFLAKELHMQPEDILDYEIGIYNADAGDVIGMDGEFISAPRLDNLTSVQALLTGLTEGERRQGINVIALFDHEEIGSRTKQGAGSLWLNTVLEKIMAGFGRDRNKYLGTLEESLLLSVDVGHAVHPGSPAKSDPTNKNKLNGGVCIKEASAQSYATDCEAIAIVQQICEQENIPYQKFANRSDGTSGGTLGSIASSVLPVRTVDVGVPLLAMHSSRELMGAEDQESLVRLVRAYFSL</sequence>
<reference evidence="11" key="1">
    <citation type="submission" date="2021-06" db="EMBL/GenBank/DDBJ databases">
        <title>Description of novel taxa of the family Lachnospiraceae.</title>
        <authorList>
            <person name="Chaplin A.V."/>
            <person name="Sokolova S.R."/>
            <person name="Pikina A.P."/>
            <person name="Korzhanova M."/>
            <person name="Belova V."/>
            <person name="Korostin D."/>
            <person name="Efimov B.A."/>
        </authorList>
    </citation>
    <scope>NUCLEOTIDE SEQUENCE</scope>
    <source>
        <strain evidence="11">ASD5720</strain>
    </source>
</reference>
<keyword evidence="12" id="KW-1185">Reference proteome</keyword>
<keyword evidence="4 9" id="KW-0645">Protease</keyword>
<comment type="caution">
    <text evidence="11">The sequence shown here is derived from an EMBL/GenBank/DDBJ whole genome shotgun (WGS) entry which is preliminary data.</text>
</comment>
<dbReference type="GO" id="GO:0006508">
    <property type="term" value="P:proteolysis"/>
    <property type="evidence" value="ECO:0007669"/>
    <property type="project" value="UniProtKB-KW"/>
</dbReference>
<dbReference type="GO" id="GO:0005737">
    <property type="term" value="C:cytoplasm"/>
    <property type="evidence" value="ECO:0007669"/>
    <property type="project" value="UniProtKB-ARBA"/>
</dbReference>
<evidence type="ECO:0000256" key="2">
    <source>
        <dbReference type="ARBA" id="ARBA00008290"/>
    </source>
</evidence>
<dbReference type="EC" id="3.4.11.-" evidence="10"/>
<keyword evidence="5 9" id="KW-0479">Metal-binding</keyword>
<dbReference type="FunFam" id="2.30.250.10:FF:000003">
    <property type="entry name" value="Probable M18 family aminopeptidase 2"/>
    <property type="match status" value="1"/>
</dbReference>
<evidence type="ECO:0000256" key="9">
    <source>
        <dbReference type="RuleBase" id="RU004386"/>
    </source>
</evidence>
<dbReference type="Gene3D" id="3.40.630.10">
    <property type="entry name" value="Zn peptidases"/>
    <property type="match status" value="1"/>
</dbReference>
<evidence type="ECO:0000313" key="11">
    <source>
        <dbReference type="EMBL" id="MBU9739681.1"/>
    </source>
</evidence>
<dbReference type="RefSeq" id="WP_238723431.1">
    <property type="nucleotide sequence ID" value="NZ_JAHQCW010000075.1"/>
</dbReference>
<dbReference type="SUPFAM" id="SSF101821">
    <property type="entry name" value="Aminopeptidase/glucanase lid domain"/>
    <property type="match status" value="1"/>
</dbReference>
<dbReference type="PANTHER" id="PTHR28570:SF3">
    <property type="entry name" value="ASPARTYL AMINOPEPTIDASE"/>
    <property type="match status" value="1"/>
</dbReference>
<evidence type="ECO:0000256" key="6">
    <source>
        <dbReference type="ARBA" id="ARBA00022801"/>
    </source>
</evidence>
<proteinExistence type="inferred from homology"/>
<dbReference type="GO" id="GO:0008237">
    <property type="term" value="F:metallopeptidase activity"/>
    <property type="evidence" value="ECO:0007669"/>
    <property type="project" value="UniProtKB-KW"/>
</dbReference>
<evidence type="ECO:0000256" key="10">
    <source>
        <dbReference type="RuleBase" id="RU004387"/>
    </source>
</evidence>
<keyword evidence="3 9" id="KW-0031">Aminopeptidase</keyword>
<comment type="cofactor">
    <cofactor evidence="1 10">
        <name>Zn(2+)</name>
        <dbReference type="ChEBI" id="CHEBI:29105"/>
    </cofactor>
</comment>
<evidence type="ECO:0000313" key="12">
    <source>
        <dbReference type="Proteomes" id="UP000712157"/>
    </source>
</evidence>
<protein>
    <recommendedName>
        <fullName evidence="10">M18 family aminopeptidase</fullName>
        <ecNumber evidence="10">3.4.11.-</ecNumber>
    </recommendedName>
</protein>
<dbReference type="InterPro" id="IPR001948">
    <property type="entry name" value="Peptidase_M18"/>
</dbReference>
<accession>A0A949NGH8</accession>
<keyword evidence="6 9" id="KW-0378">Hydrolase</keyword>
<dbReference type="Gene3D" id="2.30.250.10">
    <property type="entry name" value="Aminopeptidase i, Domain 2"/>
    <property type="match status" value="1"/>
</dbReference>